<dbReference type="OrthoDB" id="8613028at2"/>
<dbReference type="EMBL" id="FNED01000012">
    <property type="protein sequence ID" value="SDJ12806.1"/>
    <property type="molecule type" value="Genomic_DNA"/>
</dbReference>
<dbReference type="PATRIC" id="fig|47500.12.peg.2557"/>
<sequence>MSNLIRLVRNENMKMYRRISSWILIAVLILLTVGVGLLLRYDSSSGNNEQWRSKLASESKEIQEVLQKEQNIPQFQKTQMEKELKIYQYRLDHNFGPSVWNGVKATSSLMSFVTLSAVVIAGGIVASEYNWGTIKLLLIRPQNRTKILLSKYVATMGYALLMIIILLSTSFITNGLLFGFQEIEQPYLYVAQNGTVQEGNMLVNILQTYGLSSVEMIMVVTFAFMMSVVFRSSALAIGLSLFIMFISQPLIQFLSKFNWVKYYLFANTNLSMYLEGTPLIPGMTLTFSLIVLAGYFLVFIFISWFVFKKRDVAA</sequence>
<dbReference type="Proteomes" id="UP000037269">
    <property type="component" value="Unassembled WGS sequence"/>
</dbReference>
<dbReference type="STRING" id="47500.AF333_03745"/>
<keyword evidence="1" id="KW-0812">Transmembrane</keyword>
<keyword evidence="1" id="KW-1133">Transmembrane helix</keyword>
<evidence type="ECO:0000313" key="2">
    <source>
        <dbReference type="EMBL" id="KON94729.1"/>
    </source>
</evidence>
<accession>A0A0D1UW30</accession>
<dbReference type="GO" id="GO:0140359">
    <property type="term" value="F:ABC-type transporter activity"/>
    <property type="evidence" value="ECO:0007669"/>
    <property type="project" value="InterPro"/>
</dbReference>
<keyword evidence="4" id="KW-1185">Reference proteome</keyword>
<proteinExistence type="predicted"/>
<keyword evidence="1" id="KW-0472">Membrane</keyword>
<organism evidence="2 4">
    <name type="scientific">Aneurinibacillus migulanus</name>
    <name type="common">Bacillus migulanus</name>
    <dbReference type="NCBI Taxonomy" id="47500"/>
    <lineage>
        <taxon>Bacteria</taxon>
        <taxon>Bacillati</taxon>
        <taxon>Bacillota</taxon>
        <taxon>Bacilli</taxon>
        <taxon>Bacillales</taxon>
        <taxon>Paenibacillaceae</taxon>
        <taxon>Aneurinibacillus group</taxon>
        <taxon>Aneurinibacillus</taxon>
    </lineage>
</organism>
<dbReference type="GO" id="GO:0005886">
    <property type="term" value="C:plasma membrane"/>
    <property type="evidence" value="ECO:0007669"/>
    <property type="project" value="UniProtKB-SubCell"/>
</dbReference>
<dbReference type="GeneID" id="42304320"/>
<feature type="transmembrane region" description="Helical" evidence="1">
    <location>
        <begin position="279"/>
        <end position="307"/>
    </location>
</feature>
<dbReference type="Proteomes" id="UP000182836">
    <property type="component" value="Unassembled WGS sequence"/>
</dbReference>
<dbReference type="EMBL" id="LGUG01000004">
    <property type="protein sequence ID" value="KON94729.1"/>
    <property type="molecule type" value="Genomic_DNA"/>
</dbReference>
<name>A0A0D1UW30_ANEMI</name>
<evidence type="ECO:0000313" key="3">
    <source>
        <dbReference type="EMBL" id="SDJ12806.1"/>
    </source>
</evidence>
<evidence type="ECO:0000313" key="5">
    <source>
        <dbReference type="Proteomes" id="UP000182836"/>
    </source>
</evidence>
<dbReference type="RefSeq" id="WP_043068489.1">
    <property type="nucleotide sequence ID" value="NZ_BJOA01000174.1"/>
</dbReference>
<feature type="transmembrane region" description="Helical" evidence="1">
    <location>
        <begin position="209"/>
        <end position="230"/>
    </location>
</feature>
<gene>
    <name evidence="2" type="ORF">AF333_03745</name>
    <name evidence="3" type="ORF">SAMN04487909_11281</name>
</gene>
<dbReference type="Pfam" id="PF12679">
    <property type="entry name" value="ABC2_membrane_2"/>
    <property type="match status" value="1"/>
</dbReference>
<feature type="transmembrane region" description="Helical" evidence="1">
    <location>
        <begin position="152"/>
        <end position="172"/>
    </location>
</feature>
<dbReference type="PANTHER" id="PTHR37305">
    <property type="entry name" value="INTEGRAL MEMBRANE PROTEIN-RELATED"/>
    <property type="match status" value="1"/>
</dbReference>
<reference evidence="3 5" key="2">
    <citation type="submission" date="2016-10" db="EMBL/GenBank/DDBJ databases">
        <authorList>
            <person name="de Groot N.N."/>
        </authorList>
    </citation>
    <scope>NUCLEOTIDE SEQUENCE [LARGE SCALE GENOMIC DNA]</scope>
    <source>
        <strain evidence="3 5">DSM 2895</strain>
    </source>
</reference>
<dbReference type="PANTHER" id="PTHR37305:SF1">
    <property type="entry name" value="MEMBRANE PROTEIN"/>
    <property type="match status" value="1"/>
</dbReference>
<feature type="transmembrane region" description="Helical" evidence="1">
    <location>
        <begin position="237"/>
        <end position="259"/>
    </location>
</feature>
<dbReference type="AlphaFoldDB" id="A0A0D1UW30"/>
<protein>
    <submittedName>
        <fullName evidence="3">ABC-2 type transport system permease protein</fullName>
    </submittedName>
</protein>
<feature type="transmembrane region" description="Helical" evidence="1">
    <location>
        <begin position="109"/>
        <end position="131"/>
    </location>
</feature>
<feature type="transmembrane region" description="Helical" evidence="1">
    <location>
        <begin position="21"/>
        <end position="41"/>
    </location>
</feature>
<evidence type="ECO:0000313" key="4">
    <source>
        <dbReference type="Proteomes" id="UP000037269"/>
    </source>
</evidence>
<reference evidence="2 4" key="1">
    <citation type="submission" date="2015-07" db="EMBL/GenBank/DDBJ databases">
        <title>Fjat-14205 dsm 2895.</title>
        <authorList>
            <person name="Liu B."/>
            <person name="Wang J."/>
            <person name="Zhu Y."/>
            <person name="Liu G."/>
            <person name="Chen Q."/>
            <person name="Chen Z."/>
            <person name="Lan J."/>
            <person name="Che J."/>
            <person name="Ge C."/>
            <person name="Shi H."/>
            <person name="Pan Z."/>
            <person name="Liu X."/>
        </authorList>
    </citation>
    <scope>NUCLEOTIDE SEQUENCE [LARGE SCALE GENOMIC DNA]</scope>
    <source>
        <strain evidence="2 4">DSM 2895</strain>
    </source>
</reference>
<evidence type="ECO:0000256" key="1">
    <source>
        <dbReference type="SAM" id="Phobius"/>
    </source>
</evidence>